<dbReference type="PANTHER" id="PTHR10259">
    <property type="entry name" value="THIOPURINE S-METHYLTRANSFERASE"/>
    <property type="match status" value="1"/>
</dbReference>
<evidence type="ECO:0000256" key="1">
    <source>
        <dbReference type="ARBA" id="ARBA00000903"/>
    </source>
</evidence>
<name>A0A233RHP6_9GAMM</name>
<dbReference type="AlphaFoldDB" id="A0A233RHP6"/>
<dbReference type="EMBL" id="NBIM01000001">
    <property type="protein sequence ID" value="OXY82913.1"/>
    <property type="molecule type" value="Genomic_DNA"/>
</dbReference>
<feature type="binding site" evidence="9">
    <location>
        <position position="122"/>
    </location>
    <ligand>
        <name>S-adenosyl-L-methionine</name>
        <dbReference type="ChEBI" id="CHEBI:59789"/>
    </ligand>
</feature>
<evidence type="ECO:0000256" key="8">
    <source>
        <dbReference type="ARBA" id="ARBA00022691"/>
    </source>
</evidence>
<proteinExistence type="inferred from homology"/>
<comment type="subcellular location">
    <subcellularLocation>
        <location evidence="2 9">Cytoplasm</location>
    </subcellularLocation>
</comment>
<dbReference type="PIRSF" id="PIRSF023956">
    <property type="entry name" value="Thiopurine_S-methyltransferase"/>
    <property type="match status" value="1"/>
</dbReference>
<comment type="catalytic activity">
    <reaction evidence="1 9">
        <text>S-adenosyl-L-methionine + a thiopurine = S-adenosyl-L-homocysteine + a thiopurine S-methylether.</text>
        <dbReference type="EC" id="2.1.1.67"/>
    </reaction>
</comment>
<dbReference type="NCBIfam" id="TIGR03840">
    <property type="entry name" value="TMPT_Se_Te"/>
    <property type="match status" value="1"/>
</dbReference>
<reference evidence="10 11" key="1">
    <citation type="submission" date="2017-08" db="EMBL/GenBank/DDBJ databases">
        <title>A Genome Sequence of Oceanimonas doudoroffii ATCC 27123T.</title>
        <authorList>
            <person name="Brennan M.A."/>
            <person name="Maclea K.S."/>
            <person name="Mcclelland W.D."/>
            <person name="Trachtenberg A.M."/>
        </authorList>
    </citation>
    <scope>NUCLEOTIDE SEQUENCE [LARGE SCALE GENOMIC DNA]</scope>
    <source>
        <strain evidence="10 11">ATCC 27123</strain>
    </source>
</reference>
<dbReference type="InterPro" id="IPR025835">
    <property type="entry name" value="Thiopurine_S-MeTrfase"/>
</dbReference>
<dbReference type="Pfam" id="PF05724">
    <property type="entry name" value="TPMT"/>
    <property type="match status" value="1"/>
</dbReference>
<dbReference type="InterPro" id="IPR029063">
    <property type="entry name" value="SAM-dependent_MTases_sf"/>
</dbReference>
<organism evidence="10 11">
    <name type="scientific">Oceanimonas doudoroffii</name>
    <dbReference type="NCBI Taxonomy" id="84158"/>
    <lineage>
        <taxon>Bacteria</taxon>
        <taxon>Pseudomonadati</taxon>
        <taxon>Pseudomonadota</taxon>
        <taxon>Gammaproteobacteria</taxon>
        <taxon>Aeromonadales</taxon>
        <taxon>Aeromonadaceae</taxon>
        <taxon>Oceanimonas</taxon>
    </lineage>
</organism>
<dbReference type="PANTHER" id="PTHR10259:SF11">
    <property type="entry name" value="THIOPURINE S-METHYLTRANSFERASE"/>
    <property type="match status" value="1"/>
</dbReference>
<evidence type="ECO:0000256" key="7">
    <source>
        <dbReference type="ARBA" id="ARBA00022679"/>
    </source>
</evidence>
<dbReference type="Proteomes" id="UP000242757">
    <property type="component" value="Unassembled WGS sequence"/>
</dbReference>
<comment type="caution">
    <text evidence="10">The sequence shown here is derived from an EMBL/GenBank/DDBJ whole genome shotgun (WGS) entry which is preliminary data.</text>
</comment>
<dbReference type="RefSeq" id="WP_094199691.1">
    <property type="nucleotide sequence ID" value="NZ_NBIM01000001.1"/>
</dbReference>
<evidence type="ECO:0000256" key="9">
    <source>
        <dbReference type="HAMAP-Rule" id="MF_00812"/>
    </source>
</evidence>
<evidence type="ECO:0000256" key="6">
    <source>
        <dbReference type="ARBA" id="ARBA00022603"/>
    </source>
</evidence>
<evidence type="ECO:0000256" key="5">
    <source>
        <dbReference type="ARBA" id="ARBA00022490"/>
    </source>
</evidence>
<dbReference type="SUPFAM" id="SSF53335">
    <property type="entry name" value="S-adenosyl-L-methionine-dependent methyltransferases"/>
    <property type="match status" value="1"/>
</dbReference>
<dbReference type="InterPro" id="IPR008854">
    <property type="entry name" value="TPMT"/>
</dbReference>
<dbReference type="FunFam" id="3.40.50.150:FF:000101">
    <property type="entry name" value="Thiopurine S-methyltransferase"/>
    <property type="match status" value="1"/>
</dbReference>
<dbReference type="PROSITE" id="PS51585">
    <property type="entry name" value="SAM_MT_TPMT"/>
    <property type="match status" value="1"/>
</dbReference>
<dbReference type="GO" id="GO:0032259">
    <property type="term" value="P:methylation"/>
    <property type="evidence" value="ECO:0007669"/>
    <property type="project" value="UniProtKB-KW"/>
</dbReference>
<dbReference type="Gene3D" id="3.40.50.150">
    <property type="entry name" value="Vaccinia Virus protein VP39"/>
    <property type="match status" value="1"/>
</dbReference>
<keyword evidence="8 9" id="KW-0949">S-adenosyl-L-methionine</keyword>
<protein>
    <recommendedName>
        <fullName evidence="4 9">Thiopurine S-methyltransferase</fullName>
        <ecNumber evidence="4 9">2.1.1.67</ecNumber>
    </recommendedName>
    <alternativeName>
        <fullName evidence="9">Thiopurine methyltransferase</fullName>
    </alternativeName>
</protein>
<keyword evidence="6 9" id="KW-0489">Methyltransferase</keyword>
<feature type="binding site" evidence="9">
    <location>
        <position position="66"/>
    </location>
    <ligand>
        <name>S-adenosyl-L-methionine</name>
        <dbReference type="ChEBI" id="CHEBI:59789"/>
    </ligand>
</feature>
<dbReference type="GO" id="GO:0008119">
    <property type="term" value="F:thiopurine S-methyltransferase activity"/>
    <property type="evidence" value="ECO:0007669"/>
    <property type="project" value="UniProtKB-UniRule"/>
</dbReference>
<dbReference type="EC" id="2.1.1.67" evidence="4 9"/>
<sequence length="217" mass="24415">MDANFWHQRWQSSRIGFHQSDINLHLRTCWHHTGAGPGTEVLVPLCGKSLDMHWLAEQGHTVAGFELSPLAVAGFFEEAGLTPERTAEGAFEHWLCAPYHLYAGDFFAAEQLGRQFNAAYDRAALIALPPAMRADYVDLMARLITSGGRVLLVTLNHDSAKDQTPPFAVDETEVRTLFESRFEVSLLDRQQQGRQHPRVAAGDCTFFDELCFLLTRR</sequence>
<dbReference type="InterPro" id="IPR022474">
    <property type="entry name" value="Thiopur_S-MeTfrase_Se/Te_detox"/>
</dbReference>
<evidence type="ECO:0000256" key="4">
    <source>
        <dbReference type="ARBA" id="ARBA00011905"/>
    </source>
</evidence>
<dbReference type="GO" id="GO:0005737">
    <property type="term" value="C:cytoplasm"/>
    <property type="evidence" value="ECO:0007669"/>
    <property type="project" value="UniProtKB-SubCell"/>
</dbReference>
<evidence type="ECO:0000256" key="3">
    <source>
        <dbReference type="ARBA" id="ARBA00008145"/>
    </source>
</evidence>
<dbReference type="NCBIfam" id="NF009732">
    <property type="entry name" value="PRK13255.1"/>
    <property type="match status" value="1"/>
</dbReference>
<keyword evidence="5 9" id="KW-0963">Cytoplasm</keyword>
<feature type="binding site" evidence="9">
    <location>
        <position position="45"/>
    </location>
    <ligand>
        <name>S-adenosyl-L-methionine</name>
        <dbReference type="ChEBI" id="CHEBI:59789"/>
    </ligand>
</feature>
<evidence type="ECO:0000313" key="11">
    <source>
        <dbReference type="Proteomes" id="UP000242757"/>
    </source>
</evidence>
<keyword evidence="7 9" id="KW-0808">Transferase</keyword>
<dbReference type="GO" id="GO:0010038">
    <property type="term" value="P:response to metal ion"/>
    <property type="evidence" value="ECO:0007669"/>
    <property type="project" value="InterPro"/>
</dbReference>
<dbReference type="OrthoDB" id="9778208at2"/>
<gene>
    <name evidence="9" type="primary">tpm</name>
    <name evidence="10" type="ORF">B6S08_05255</name>
</gene>
<dbReference type="HAMAP" id="MF_00812">
    <property type="entry name" value="Thiopur_methtran"/>
    <property type="match status" value="1"/>
</dbReference>
<evidence type="ECO:0000313" key="10">
    <source>
        <dbReference type="EMBL" id="OXY82913.1"/>
    </source>
</evidence>
<feature type="binding site" evidence="9">
    <location>
        <position position="10"/>
    </location>
    <ligand>
        <name>S-adenosyl-L-methionine</name>
        <dbReference type="ChEBI" id="CHEBI:59789"/>
    </ligand>
</feature>
<keyword evidence="11" id="KW-1185">Reference proteome</keyword>
<evidence type="ECO:0000256" key="2">
    <source>
        <dbReference type="ARBA" id="ARBA00004496"/>
    </source>
</evidence>
<comment type="similarity">
    <text evidence="3 9">Belongs to the class I-like SAM-binding methyltransferase superfamily. TPMT family.</text>
</comment>
<accession>A0A233RHP6</accession>